<evidence type="ECO:0000313" key="11">
    <source>
        <dbReference type="EMBL" id="OJJ85177.1"/>
    </source>
</evidence>
<organism evidence="11 12">
    <name type="scientific">Aspergillus glaucus CBS 516.65</name>
    <dbReference type="NCBI Taxonomy" id="1160497"/>
    <lineage>
        <taxon>Eukaryota</taxon>
        <taxon>Fungi</taxon>
        <taxon>Dikarya</taxon>
        <taxon>Ascomycota</taxon>
        <taxon>Pezizomycotina</taxon>
        <taxon>Eurotiomycetes</taxon>
        <taxon>Eurotiomycetidae</taxon>
        <taxon>Eurotiales</taxon>
        <taxon>Aspergillaceae</taxon>
        <taxon>Aspergillus</taxon>
        <taxon>Aspergillus subgen. Aspergillus</taxon>
    </lineage>
</organism>
<dbReference type="GO" id="GO:0098552">
    <property type="term" value="C:side of membrane"/>
    <property type="evidence" value="ECO:0007669"/>
    <property type="project" value="UniProtKB-KW"/>
</dbReference>
<dbReference type="Pfam" id="PF20238">
    <property type="entry name" value="BIM1-like_dom"/>
    <property type="match status" value="1"/>
</dbReference>
<dbReference type="GO" id="GO:0005886">
    <property type="term" value="C:plasma membrane"/>
    <property type="evidence" value="ECO:0007669"/>
    <property type="project" value="UniProtKB-SubCell"/>
</dbReference>
<dbReference type="AlphaFoldDB" id="A0A1L9VML8"/>
<protein>
    <recommendedName>
        <fullName evidence="10">Copper acquisition factor BIM1-like domain-containing protein</fullName>
    </recommendedName>
</protein>
<evidence type="ECO:0000256" key="3">
    <source>
        <dbReference type="ARBA" id="ARBA00022622"/>
    </source>
</evidence>
<keyword evidence="12" id="KW-1185">Reference proteome</keyword>
<keyword evidence="2" id="KW-1003">Cell membrane</keyword>
<evidence type="ECO:0000313" key="12">
    <source>
        <dbReference type="Proteomes" id="UP000184300"/>
    </source>
</evidence>
<name>A0A1L9VML8_ASPGL</name>
<dbReference type="STRING" id="1160497.A0A1L9VML8"/>
<evidence type="ECO:0000256" key="5">
    <source>
        <dbReference type="ARBA" id="ARBA00023136"/>
    </source>
</evidence>
<dbReference type="InterPro" id="IPR046530">
    <property type="entry name" value="BIM1-like_dom"/>
</dbReference>
<dbReference type="GeneID" id="34464509"/>
<dbReference type="RefSeq" id="XP_022401875.1">
    <property type="nucleotide sequence ID" value="XM_022548248.1"/>
</dbReference>
<evidence type="ECO:0000256" key="2">
    <source>
        <dbReference type="ARBA" id="ARBA00022475"/>
    </source>
</evidence>
<keyword evidence="3" id="KW-0336">GPI-anchor</keyword>
<dbReference type="VEuPathDB" id="FungiDB:ASPGLDRAFT_57354"/>
<reference evidence="12" key="1">
    <citation type="journal article" date="2017" name="Genome Biol.">
        <title>Comparative genomics reveals high biological diversity and specific adaptations in the industrially and medically important fungal genus Aspergillus.</title>
        <authorList>
            <person name="de Vries R.P."/>
            <person name="Riley R."/>
            <person name="Wiebenga A."/>
            <person name="Aguilar-Osorio G."/>
            <person name="Amillis S."/>
            <person name="Uchima C.A."/>
            <person name="Anderluh G."/>
            <person name="Asadollahi M."/>
            <person name="Askin M."/>
            <person name="Barry K."/>
            <person name="Battaglia E."/>
            <person name="Bayram O."/>
            <person name="Benocci T."/>
            <person name="Braus-Stromeyer S.A."/>
            <person name="Caldana C."/>
            <person name="Canovas D."/>
            <person name="Cerqueira G.C."/>
            <person name="Chen F."/>
            <person name="Chen W."/>
            <person name="Choi C."/>
            <person name="Clum A."/>
            <person name="Dos Santos R.A."/>
            <person name="Damasio A.R."/>
            <person name="Diallinas G."/>
            <person name="Emri T."/>
            <person name="Fekete E."/>
            <person name="Flipphi M."/>
            <person name="Freyberg S."/>
            <person name="Gallo A."/>
            <person name="Gournas C."/>
            <person name="Habgood R."/>
            <person name="Hainaut M."/>
            <person name="Harispe M.L."/>
            <person name="Henrissat B."/>
            <person name="Hilden K.S."/>
            <person name="Hope R."/>
            <person name="Hossain A."/>
            <person name="Karabika E."/>
            <person name="Karaffa L."/>
            <person name="Karanyi Z."/>
            <person name="Krasevec N."/>
            <person name="Kuo A."/>
            <person name="Kusch H."/>
            <person name="LaButti K."/>
            <person name="Lagendijk E.L."/>
            <person name="Lapidus A."/>
            <person name="Levasseur A."/>
            <person name="Lindquist E."/>
            <person name="Lipzen A."/>
            <person name="Logrieco A.F."/>
            <person name="MacCabe A."/>
            <person name="Maekelae M.R."/>
            <person name="Malavazi I."/>
            <person name="Melin P."/>
            <person name="Meyer V."/>
            <person name="Mielnichuk N."/>
            <person name="Miskei M."/>
            <person name="Molnar A.P."/>
            <person name="Mule G."/>
            <person name="Ngan C.Y."/>
            <person name="Orejas M."/>
            <person name="Orosz E."/>
            <person name="Ouedraogo J.P."/>
            <person name="Overkamp K.M."/>
            <person name="Park H.-S."/>
            <person name="Perrone G."/>
            <person name="Piumi F."/>
            <person name="Punt P.J."/>
            <person name="Ram A.F."/>
            <person name="Ramon A."/>
            <person name="Rauscher S."/>
            <person name="Record E."/>
            <person name="Riano-Pachon D.M."/>
            <person name="Robert V."/>
            <person name="Roehrig J."/>
            <person name="Ruller R."/>
            <person name="Salamov A."/>
            <person name="Salih N.S."/>
            <person name="Samson R.A."/>
            <person name="Sandor E."/>
            <person name="Sanguinetti M."/>
            <person name="Schuetze T."/>
            <person name="Sepcic K."/>
            <person name="Shelest E."/>
            <person name="Sherlock G."/>
            <person name="Sophianopoulou V."/>
            <person name="Squina F.M."/>
            <person name="Sun H."/>
            <person name="Susca A."/>
            <person name="Todd R.B."/>
            <person name="Tsang A."/>
            <person name="Unkles S.E."/>
            <person name="van de Wiele N."/>
            <person name="van Rossen-Uffink D."/>
            <person name="Oliveira J.V."/>
            <person name="Vesth T.C."/>
            <person name="Visser J."/>
            <person name="Yu J.-H."/>
            <person name="Zhou M."/>
            <person name="Andersen M.R."/>
            <person name="Archer D.B."/>
            <person name="Baker S.E."/>
            <person name="Benoit I."/>
            <person name="Brakhage A.A."/>
            <person name="Braus G.H."/>
            <person name="Fischer R."/>
            <person name="Frisvad J.C."/>
            <person name="Goldman G.H."/>
            <person name="Houbraken J."/>
            <person name="Oakley B."/>
            <person name="Pocsi I."/>
            <person name="Scazzocchio C."/>
            <person name="Seiboth B."/>
            <person name="vanKuyk P.A."/>
            <person name="Wortman J."/>
            <person name="Dyer P.S."/>
            <person name="Grigoriev I.V."/>
        </authorList>
    </citation>
    <scope>NUCLEOTIDE SEQUENCE [LARGE SCALE GENOMIC DNA]</scope>
    <source>
        <strain evidence="12">CBS 516.65</strain>
    </source>
</reference>
<evidence type="ECO:0000256" key="7">
    <source>
        <dbReference type="ARBA" id="ARBA00023288"/>
    </source>
</evidence>
<evidence type="ECO:0000259" key="10">
    <source>
        <dbReference type="Pfam" id="PF20238"/>
    </source>
</evidence>
<dbReference type="InterPro" id="IPR046936">
    <property type="entry name" value="BIM1-like"/>
</dbReference>
<evidence type="ECO:0000256" key="4">
    <source>
        <dbReference type="ARBA" id="ARBA00022729"/>
    </source>
</evidence>
<evidence type="ECO:0000256" key="6">
    <source>
        <dbReference type="ARBA" id="ARBA00023180"/>
    </source>
</evidence>
<feature type="region of interest" description="Disordered" evidence="8">
    <location>
        <begin position="175"/>
        <end position="202"/>
    </location>
</feature>
<proteinExistence type="predicted"/>
<feature type="domain" description="Copper acquisition factor BIM1-like" evidence="10">
    <location>
        <begin position="17"/>
        <end position="160"/>
    </location>
</feature>
<feature type="chain" id="PRO_5012747427" description="Copper acquisition factor BIM1-like domain-containing protein" evidence="9">
    <location>
        <begin position="18"/>
        <end position="227"/>
    </location>
</feature>
<feature type="compositionally biased region" description="Low complexity" evidence="8">
    <location>
        <begin position="179"/>
        <end position="202"/>
    </location>
</feature>
<dbReference type="PANTHER" id="PTHR34992:SF1">
    <property type="entry name" value="COPPER ACQUISITION FACTOR BIM1-LIKE DOMAIN-CONTAINING PROTEIN"/>
    <property type="match status" value="1"/>
</dbReference>
<comment type="subcellular location">
    <subcellularLocation>
        <location evidence="1">Cell membrane</location>
        <topology evidence="1">Lipid-anchor</topology>
        <topology evidence="1">GPI-anchor</topology>
    </subcellularLocation>
</comment>
<keyword evidence="6" id="KW-0325">Glycoprotein</keyword>
<gene>
    <name evidence="11" type="ORF">ASPGLDRAFT_57354</name>
</gene>
<dbReference type="EMBL" id="KV878895">
    <property type="protein sequence ID" value="OJJ85177.1"/>
    <property type="molecule type" value="Genomic_DNA"/>
</dbReference>
<evidence type="ECO:0000256" key="9">
    <source>
        <dbReference type="SAM" id="SignalP"/>
    </source>
</evidence>
<dbReference type="Proteomes" id="UP000184300">
    <property type="component" value="Unassembled WGS sequence"/>
</dbReference>
<evidence type="ECO:0000256" key="1">
    <source>
        <dbReference type="ARBA" id="ARBA00004609"/>
    </source>
</evidence>
<sequence length="227" mass="22980">MKLSILSLAVLAPLVAAHFKLDYPTPRGENEDRMTTFPCGGLAQSSERTKVSISDGSFPVAVTMGHTQTAFEVLLSLGNDPGSNFNVTLVPTFGARGLGSLCIPHVSFDEDTLGVNVTDGMNATVQVQSNGDPTGGLYACADIQFSSNTDYSDSSCKNNTNVAAAPFTGEAAQRNANESTANGGAQSGGSSTSDSDSASTSTGGAVALQTAAWGMLGAAVVGGMAVL</sequence>
<accession>A0A1L9VML8</accession>
<evidence type="ECO:0000256" key="8">
    <source>
        <dbReference type="SAM" id="MobiDB-lite"/>
    </source>
</evidence>
<dbReference type="OrthoDB" id="2146436at2759"/>
<feature type="signal peptide" evidence="9">
    <location>
        <begin position="1"/>
        <end position="17"/>
    </location>
</feature>
<dbReference type="PANTHER" id="PTHR34992">
    <property type="entry name" value="HYPHAL ANASTAMOSIS-7 PROTEIN"/>
    <property type="match status" value="1"/>
</dbReference>
<keyword evidence="5" id="KW-0472">Membrane</keyword>
<dbReference type="CDD" id="cd21176">
    <property type="entry name" value="LPMO_auxiliary-like"/>
    <property type="match status" value="1"/>
</dbReference>
<keyword evidence="4 9" id="KW-0732">Signal</keyword>
<keyword evidence="7" id="KW-0449">Lipoprotein</keyword>